<accession>A0ABP5SD38</accession>
<dbReference type="PROSITE" id="PS51819">
    <property type="entry name" value="VOC"/>
    <property type="match status" value="1"/>
</dbReference>
<dbReference type="InterPro" id="IPR037523">
    <property type="entry name" value="VOC_core"/>
</dbReference>
<sequence>MNVYTRVRSLAGMNAHPALLDHIVLATPDLEATVADFARRTGVHPVPGGAHPDRGTRNYLVSLGGSGYLEIIGPDADQPEPPRPRPFGIDRLTGPRTVTWAISPPDLDKAVADAHAVGYDPGPVSPMSRRRPDGTLLTWRLTSADTAHPSGLVPFLIDWTGSAHPTEAALPRTPLLDLSARTPDPDGVRALVLALGTALPLDTGPLRLSFTVDTPRGPVTFT</sequence>
<evidence type="ECO:0000259" key="1">
    <source>
        <dbReference type="PROSITE" id="PS51819"/>
    </source>
</evidence>
<proteinExistence type="predicted"/>
<organism evidence="2 3">
    <name type="scientific">Streptomyces cuspidosporus</name>
    <dbReference type="NCBI Taxonomy" id="66882"/>
    <lineage>
        <taxon>Bacteria</taxon>
        <taxon>Bacillati</taxon>
        <taxon>Actinomycetota</taxon>
        <taxon>Actinomycetes</taxon>
        <taxon>Kitasatosporales</taxon>
        <taxon>Streptomycetaceae</taxon>
        <taxon>Streptomyces</taxon>
    </lineage>
</organism>
<evidence type="ECO:0000313" key="3">
    <source>
        <dbReference type="Proteomes" id="UP001500253"/>
    </source>
</evidence>
<dbReference type="PANTHER" id="PTHR40265">
    <property type="entry name" value="BLL2707 PROTEIN"/>
    <property type="match status" value="1"/>
</dbReference>
<dbReference type="EMBL" id="BAAASD010000002">
    <property type="protein sequence ID" value="GAA2328337.1"/>
    <property type="molecule type" value="Genomic_DNA"/>
</dbReference>
<protein>
    <submittedName>
        <fullName evidence="2">VOC family protein</fullName>
    </submittedName>
</protein>
<dbReference type="InterPro" id="IPR025870">
    <property type="entry name" value="Glyoxalase-like_dom"/>
</dbReference>
<feature type="domain" description="VOC" evidence="1">
    <location>
        <begin position="19"/>
        <end position="155"/>
    </location>
</feature>
<dbReference type="PANTHER" id="PTHR40265:SF1">
    <property type="entry name" value="GLYOXALASE-LIKE DOMAIN-CONTAINING PROTEIN"/>
    <property type="match status" value="1"/>
</dbReference>
<name>A0ABP5SD38_9ACTN</name>
<evidence type="ECO:0000313" key="2">
    <source>
        <dbReference type="EMBL" id="GAA2328337.1"/>
    </source>
</evidence>
<keyword evidence="3" id="KW-1185">Reference proteome</keyword>
<dbReference type="Gene3D" id="3.10.180.10">
    <property type="entry name" value="2,3-Dihydroxybiphenyl 1,2-Dioxygenase, domain 1"/>
    <property type="match status" value="1"/>
</dbReference>
<reference evidence="3" key="1">
    <citation type="journal article" date="2019" name="Int. J. Syst. Evol. Microbiol.">
        <title>The Global Catalogue of Microorganisms (GCM) 10K type strain sequencing project: providing services to taxonomists for standard genome sequencing and annotation.</title>
        <authorList>
            <consortium name="The Broad Institute Genomics Platform"/>
            <consortium name="The Broad Institute Genome Sequencing Center for Infectious Disease"/>
            <person name="Wu L."/>
            <person name="Ma J."/>
        </authorList>
    </citation>
    <scope>NUCLEOTIDE SEQUENCE [LARGE SCALE GENOMIC DNA]</scope>
    <source>
        <strain evidence="3">JCM 4316</strain>
    </source>
</reference>
<dbReference type="Proteomes" id="UP001500253">
    <property type="component" value="Unassembled WGS sequence"/>
</dbReference>
<gene>
    <name evidence="2" type="ORF">GCM10010246_08410</name>
</gene>
<dbReference type="SUPFAM" id="SSF54593">
    <property type="entry name" value="Glyoxalase/Bleomycin resistance protein/Dihydroxybiphenyl dioxygenase"/>
    <property type="match status" value="1"/>
</dbReference>
<dbReference type="Pfam" id="PF13468">
    <property type="entry name" value="Glyoxalase_3"/>
    <property type="match status" value="1"/>
</dbReference>
<dbReference type="InterPro" id="IPR029068">
    <property type="entry name" value="Glyas_Bleomycin-R_OHBP_Dase"/>
</dbReference>
<comment type="caution">
    <text evidence="2">The sequence shown here is derived from an EMBL/GenBank/DDBJ whole genome shotgun (WGS) entry which is preliminary data.</text>
</comment>